<gene>
    <name evidence="3" type="ORF">GCM10012280_36190</name>
</gene>
<keyword evidence="2" id="KW-1133">Transmembrane helix</keyword>
<reference evidence="3" key="1">
    <citation type="journal article" date="2014" name="Int. J. Syst. Evol. Microbiol.">
        <title>Complete genome sequence of Corynebacterium casei LMG S-19264T (=DSM 44701T), isolated from a smear-ripened cheese.</title>
        <authorList>
            <consortium name="US DOE Joint Genome Institute (JGI-PGF)"/>
            <person name="Walter F."/>
            <person name="Albersmeier A."/>
            <person name="Kalinowski J."/>
            <person name="Ruckert C."/>
        </authorList>
    </citation>
    <scope>NUCLEOTIDE SEQUENCE</scope>
    <source>
        <strain evidence="3">CGMCC 4.7201</strain>
    </source>
</reference>
<feature type="transmembrane region" description="Helical" evidence="2">
    <location>
        <begin position="21"/>
        <end position="45"/>
    </location>
</feature>
<dbReference type="InterPro" id="IPR007436">
    <property type="entry name" value="DUF485"/>
</dbReference>
<dbReference type="Proteomes" id="UP000641932">
    <property type="component" value="Unassembled WGS sequence"/>
</dbReference>
<dbReference type="AlphaFoldDB" id="A0A917ZT09"/>
<evidence type="ECO:0000313" key="3">
    <source>
        <dbReference type="EMBL" id="GGO90509.1"/>
    </source>
</evidence>
<dbReference type="PANTHER" id="PTHR38441:SF1">
    <property type="entry name" value="MEMBRANE PROTEIN"/>
    <property type="match status" value="1"/>
</dbReference>
<reference evidence="3" key="2">
    <citation type="submission" date="2020-09" db="EMBL/GenBank/DDBJ databases">
        <authorList>
            <person name="Sun Q."/>
            <person name="Zhou Y."/>
        </authorList>
    </citation>
    <scope>NUCLEOTIDE SEQUENCE</scope>
    <source>
        <strain evidence="3">CGMCC 4.7201</strain>
    </source>
</reference>
<accession>A0A917ZT09</accession>
<keyword evidence="2" id="KW-0812">Transmembrane</keyword>
<keyword evidence="4" id="KW-1185">Reference proteome</keyword>
<evidence type="ECO:0008006" key="5">
    <source>
        <dbReference type="Google" id="ProtNLM"/>
    </source>
</evidence>
<evidence type="ECO:0000256" key="2">
    <source>
        <dbReference type="SAM" id="Phobius"/>
    </source>
</evidence>
<organism evidence="3 4">
    <name type="scientific">Wenjunlia tyrosinilytica</name>
    <dbReference type="NCBI Taxonomy" id="1544741"/>
    <lineage>
        <taxon>Bacteria</taxon>
        <taxon>Bacillati</taxon>
        <taxon>Actinomycetota</taxon>
        <taxon>Actinomycetes</taxon>
        <taxon>Kitasatosporales</taxon>
        <taxon>Streptomycetaceae</taxon>
        <taxon>Wenjunlia</taxon>
    </lineage>
</organism>
<keyword evidence="2" id="KW-0472">Membrane</keyword>
<feature type="compositionally biased region" description="Basic and acidic residues" evidence="1">
    <location>
        <begin position="108"/>
        <end position="130"/>
    </location>
</feature>
<feature type="region of interest" description="Disordered" evidence="1">
    <location>
        <begin position="100"/>
        <end position="130"/>
    </location>
</feature>
<name>A0A917ZT09_9ACTN</name>
<sequence>MFGAVRDSRAFGELRRSYRRFAFSMTAAFLVLYILYVLLCTYAPHLVATKVVGNVNAAFLIGLAQFASTFAIAWLYTRFANARLDPVADWLRSEAGLDGEAGVDQEAGPERRAALTQRIDNRPADAKNGV</sequence>
<dbReference type="PANTHER" id="PTHR38441">
    <property type="entry name" value="INTEGRAL MEMBRANE PROTEIN-RELATED"/>
    <property type="match status" value="1"/>
</dbReference>
<evidence type="ECO:0000313" key="4">
    <source>
        <dbReference type="Proteomes" id="UP000641932"/>
    </source>
</evidence>
<dbReference type="EMBL" id="BMMS01000015">
    <property type="protein sequence ID" value="GGO90509.1"/>
    <property type="molecule type" value="Genomic_DNA"/>
</dbReference>
<comment type="caution">
    <text evidence="3">The sequence shown here is derived from an EMBL/GenBank/DDBJ whole genome shotgun (WGS) entry which is preliminary data.</text>
</comment>
<evidence type="ECO:0000256" key="1">
    <source>
        <dbReference type="SAM" id="MobiDB-lite"/>
    </source>
</evidence>
<protein>
    <recommendedName>
        <fullName evidence="5">DUF485 domain-containing protein</fullName>
    </recommendedName>
</protein>
<proteinExistence type="predicted"/>
<feature type="transmembrane region" description="Helical" evidence="2">
    <location>
        <begin position="57"/>
        <end position="76"/>
    </location>
</feature>
<dbReference type="Pfam" id="PF04341">
    <property type="entry name" value="DUF485"/>
    <property type="match status" value="1"/>
</dbReference>